<evidence type="ECO:0000256" key="7">
    <source>
        <dbReference type="SAM" id="Phobius"/>
    </source>
</evidence>
<dbReference type="PROSITE" id="PS00211">
    <property type="entry name" value="ABC_TRANSPORTER_1"/>
    <property type="match status" value="1"/>
</dbReference>
<feature type="transmembrane region" description="Helical" evidence="7">
    <location>
        <begin position="252"/>
        <end position="271"/>
    </location>
</feature>
<dbReference type="GO" id="GO:0140359">
    <property type="term" value="F:ABC-type transporter activity"/>
    <property type="evidence" value="ECO:0007669"/>
    <property type="project" value="InterPro"/>
</dbReference>
<dbReference type="GeneID" id="78453618"/>
<dbReference type="AlphaFoldDB" id="A0AAX2JDT1"/>
<dbReference type="InterPro" id="IPR011527">
    <property type="entry name" value="ABC1_TM_dom"/>
</dbReference>
<keyword evidence="2 7" id="KW-0812">Transmembrane</keyword>
<feature type="domain" description="ABC transmembrane type-1" evidence="9">
    <location>
        <begin position="29"/>
        <end position="310"/>
    </location>
</feature>
<evidence type="ECO:0000313" key="11">
    <source>
        <dbReference type="Proteomes" id="UP000249008"/>
    </source>
</evidence>
<dbReference type="SUPFAM" id="SSF90123">
    <property type="entry name" value="ABC transporter transmembrane region"/>
    <property type="match status" value="1"/>
</dbReference>
<accession>A0AAX2JDT1</accession>
<dbReference type="CDD" id="cd03251">
    <property type="entry name" value="ABCC_MsbA"/>
    <property type="match status" value="1"/>
</dbReference>
<dbReference type="Pfam" id="PF00664">
    <property type="entry name" value="ABC_membrane"/>
    <property type="match status" value="1"/>
</dbReference>
<name>A0AAX2JDT1_9FUSO</name>
<evidence type="ECO:0000313" key="10">
    <source>
        <dbReference type="EMBL" id="SQJ09669.1"/>
    </source>
</evidence>
<evidence type="ECO:0000256" key="2">
    <source>
        <dbReference type="ARBA" id="ARBA00022692"/>
    </source>
</evidence>
<comment type="subcellular location">
    <subcellularLocation>
        <location evidence="1">Cell membrane</location>
        <topology evidence="1">Multi-pass membrane protein</topology>
    </subcellularLocation>
</comment>
<keyword evidence="4 10" id="KW-0067">ATP-binding</keyword>
<dbReference type="FunFam" id="3.40.50.300:FF:001443">
    <property type="entry name" value="ABC transporter, ATP-binding protein"/>
    <property type="match status" value="1"/>
</dbReference>
<keyword evidence="6 7" id="KW-0472">Membrane</keyword>
<evidence type="ECO:0000256" key="5">
    <source>
        <dbReference type="ARBA" id="ARBA00022989"/>
    </source>
</evidence>
<sequence length="593" mass="66619">MIEKLSIFKNKSLNTFLKYSFKYKWVMTAVVFTSAVSSAMGAVPAWLSKYLIDDVLVNKNARMMALVIGGIFVSTILKVVTGYFSSISSNYVTETIKRDIKIDVYSHLQKLPMTYFKRNKLGDVMARLSGDSATLGRIGFIIFDMFKEFLTVAALTFRMFQVDYILALISLIVMPLIIGTVKKYTKKIRKSGRIRQDTSGAVTAFIQETLSGIFVIKAFNNSDDMIEKYKVISKDEFEKSYKSTKIKAKVSPINEVITTVMVLLVAAYGGYQIIVLKNMTAGDLISFVTALGLMSQPLKRLISKNNDLQEALPSADRVIEILDVPLEQDYYGEEKELTTEIKDIKFENLSFHYDDSPELILKNINLDVKAGEVIALVGKSGSGKTTLVNLIPRFYETTEGAIKVNGIDIKNISLKKYRDYIGIVPQESFLFSGSISQNIAFGKNGVTEDEIMNAAKMANAYDFIMELPNKFETEVGERGVLLSGGQKQRIAIARALIQNPEIMILDEATSALDTESERLVQDALDKLMVNRTTFVIAHRLSTIINADKIVVMENGEIKEIGTHQELLEFKGLYKHFYEIQFGKKEEKKEEAFV</sequence>
<protein>
    <submittedName>
        <fullName evidence="10">Multidrug export ATP-binding/permease protein SAV1866</fullName>
        <ecNumber evidence="10">3.6.3.-</ecNumber>
    </submittedName>
</protein>
<evidence type="ECO:0000259" key="8">
    <source>
        <dbReference type="PROSITE" id="PS50893"/>
    </source>
</evidence>
<dbReference type="PROSITE" id="PS50893">
    <property type="entry name" value="ABC_TRANSPORTER_2"/>
    <property type="match status" value="1"/>
</dbReference>
<organism evidence="10 11">
    <name type="scientific">Fusobacterium ulcerans</name>
    <dbReference type="NCBI Taxonomy" id="861"/>
    <lineage>
        <taxon>Bacteria</taxon>
        <taxon>Fusobacteriati</taxon>
        <taxon>Fusobacteriota</taxon>
        <taxon>Fusobacteriia</taxon>
        <taxon>Fusobacteriales</taxon>
        <taxon>Fusobacteriaceae</taxon>
        <taxon>Fusobacterium</taxon>
    </lineage>
</organism>
<reference evidence="10 11" key="1">
    <citation type="submission" date="2018-06" db="EMBL/GenBank/DDBJ databases">
        <authorList>
            <consortium name="Pathogen Informatics"/>
            <person name="Doyle S."/>
        </authorList>
    </citation>
    <scope>NUCLEOTIDE SEQUENCE [LARGE SCALE GENOMIC DNA]</scope>
    <source>
        <strain evidence="10 11">NCTC12112</strain>
    </source>
</reference>
<dbReference type="InterPro" id="IPR003593">
    <property type="entry name" value="AAA+_ATPase"/>
</dbReference>
<dbReference type="CDD" id="cd18552">
    <property type="entry name" value="ABC_6TM_MsbA_like"/>
    <property type="match status" value="1"/>
</dbReference>
<dbReference type="Proteomes" id="UP000249008">
    <property type="component" value="Chromosome 1"/>
</dbReference>
<proteinExistence type="predicted"/>
<evidence type="ECO:0000259" key="9">
    <source>
        <dbReference type="PROSITE" id="PS50929"/>
    </source>
</evidence>
<dbReference type="PANTHER" id="PTHR24221">
    <property type="entry name" value="ATP-BINDING CASSETTE SUB-FAMILY B"/>
    <property type="match status" value="1"/>
</dbReference>
<dbReference type="SUPFAM" id="SSF52540">
    <property type="entry name" value="P-loop containing nucleoside triphosphate hydrolases"/>
    <property type="match status" value="1"/>
</dbReference>
<feature type="transmembrane region" description="Helical" evidence="7">
    <location>
        <begin position="63"/>
        <end position="84"/>
    </location>
</feature>
<feature type="domain" description="ABC transporter" evidence="8">
    <location>
        <begin position="344"/>
        <end position="579"/>
    </location>
</feature>
<evidence type="ECO:0000256" key="4">
    <source>
        <dbReference type="ARBA" id="ARBA00022840"/>
    </source>
</evidence>
<keyword evidence="10" id="KW-0378">Hydrolase</keyword>
<dbReference type="GO" id="GO:0034040">
    <property type="term" value="F:ATPase-coupled lipid transmembrane transporter activity"/>
    <property type="evidence" value="ECO:0007669"/>
    <property type="project" value="TreeGrafter"/>
</dbReference>
<dbReference type="KEGG" id="ful:C4N20_02275"/>
<dbReference type="GO" id="GO:0005524">
    <property type="term" value="F:ATP binding"/>
    <property type="evidence" value="ECO:0007669"/>
    <property type="project" value="UniProtKB-KW"/>
</dbReference>
<feature type="transmembrane region" description="Helical" evidence="7">
    <location>
        <begin position="21"/>
        <end position="43"/>
    </location>
</feature>
<dbReference type="Pfam" id="PF00005">
    <property type="entry name" value="ABC_tran"/>
    <property type="match status" value="1"/>
</dbReference>
<dbReference type="PROSITE" id="PS50929">
    <property type="entry name" value="ABC_TM1F"/>
    <property type="match status" value="1"/>
</dbReference>
<dbReference type="EC" id="3.6.3.-" evidence="10"/>
<keyword evidence="3" id="KW-0547">Nucleotide-binding</keyword>
<evidence type="ECO:0000256" key="1">
    <source>
        <dbReference type="ARBA" id="ARBA00004651"/>
    </source>
</evidence>
<dbReference type="InterPro" id="IPR036640">
    <property type="entry name" value="ABC1_TM_sf"/>
</dbReference>
<dbReference type="EMBL" id="LS483487">
    <property type="protein sequence ID" value="SQJ09669.1"/>
    <property type="molecule type" value="Genomic_DNA"/>
</dbReference>
<dbReference type="Gene3D" id="1.20.1560.10">
    <property type="entry name" value="ABC transporter type 1, transmembrane domain"/>
    <property type="match status" value="1"/>
</dbReference>
<keyword evidence="5 7" id="KW-1133">Transmembrane helix</keyword>
<dbReference type="InterPro" id="IPR003439">
    <property type="entry name" value="ABC_transporter-like_ATP-bd"/>
</dbReference>
<evidence type="ECO:0000256" key="3">
    <source>
        <dbReference type="ARBA" id="ARBA00022741"/>
    </source>
</evidence>
<dbReference type="GO" id="GO:0016887">
    <property type="term" value="F:ATP hydrolysis activity"/>
    <property type="evidence" value="ECO:0007669"/>
    <property type="project" value="InterPro"/>
</dbReference>
<dbReference type="PANTHER" id="PTHR24221:SF654">
    <property type="entry name" value="ATP-BINDING CASSETTE SUB-FAMILY B MEMBER 6"/>
    <property type="match status" value="1"/>
</dbReference>
<gene>
    <name evidence="10" type="ORF">NCTC12112_02337</name>
</gene>
<feature type="transmembrane region" description="Helical" evidence="7">
    <location>
        <begin position="164"/>
        <end position="181"/>
    </location>
</feature>
<feature type="transmembrane region" description="Helical" evidence="7">
    <location>
        <begin position="135"/>
        <end position="158"/>
    </location>
</feature>
<dbReference type="InterPro" id="IPR017871">
    <property type="entry name" value="ABC_transporter-like_CS"/>
</dbReference>
<dbReference type="GO" id="GO:0005886">
    <property type="term" value="C:plasma membrane"/>
    <property type="evidence" value="ECO:0007669"/>
    <property type="project" value="UniProtKB-SubCell"/>
</dbReference>
<dbReference type="RefSeq" id="WP_005981287.1">
    <property type="nucleotide sequence ID" value="NZ_CABKNW010000005.1"/>
</dbReference>
<dbReference type="Gene3D" id="3.40.50.300">
    <property type="entry name" value="P-loop containing nucleotide triphosphate hydrolases"/>
    <property type="match status" value="1"/>
</dbReference>
<dbReference type="InterPro" id="IPR027417">
    <property type="entry name" value="P-loop_NTPase"/>
</dbReference>
<evidence type="ECO:0000256" key="6">
    <source>
        <dbReference type="ARBA" id="ARBA00023136"/>
    </source>
</evidence>
<dbReference type="SMART" id="SM00382">
    <property type="entry name" value="AAA"/>
    <property type="match status" value="1"/>
</dbReference>
<dbReference type="InterPro" id="IPR039421">
    <property type="entry name" value="Type_1_exporter"/>
</dbReference>